<proteinExistence type="predicted"/>
<dbReference type="Gene3D" id="3.10.10.10">
    <property type="entry name" value="HIV Type 1 Reverse Transcriptase, subunit A, domain 1"/>
    <property type="match status" value="1"/>
</dbReference>
<evidence type="ECO:0000313" key="1">
    <source>
        <dbReference type="EMBL" id="MBW0556856.1"/>
    </source>
</evidence>
<gene>
    <name evidence="1" type="ORF">O181_096571</name>
</gene>
<dbReference type="AlphaFoldDB" id="A0A9Q3J7B1"/>
<dbReference type="Proteomes" id="UP000765509">
    <property type="component" value="Unassembled WGS sequence"/>
</dbReference>
<accession>A0A9Q3J7B1</accession>
<dbReference type="InterPro" id="IPR043502">
    <property type="entry name" value="DNA/RNA_pol_sf"/>
</dbReference>
<protein>
    <submittedName>
        <fullName evidence="1">Uncharacterized protein</fullName>
    </submittedName>
</protein>
<keyword evidence="2" id="KW-1185">Reference proteome</keyword>
<dbReference type="OrthoDB" id="3364103at2759"/>
<name>A0A9Q3J7B1_9BASI</name>
<evidence type="ECO:0000313" key="2">
    <source>
        <dbReference type="Proteomes" id="UP000765509"/>
    </source>
</evidence>
<sequence>MVVERPYPPMLRGPPYPESLEISKETEQHVNKLLDMDVTRRIGHNEIVEGIKPVLITWNDGKCMCGDFEELKYYTKAERYPIQRIPHALD</sequence>
<organism evidence="1 2">
    <name type="scientific">Austropuccinia psidii MF-1</name>
    <dbReference type="NCBI Taxonomy" id="1389203"/>
    <lineage>
        <taxon>Eukaryota</taxon>
        <taxon>Fungi</taxon>
        <taxon>Dikarya</taxon>
        <taxon>Basidiomycota</taxon>
        <taxon>Pucciniomycotina</taxon>
        <taxon>Pucciniomycetes</taxon>
        <taxon>Pucciniales</taxon>
        <taxon>Sphaerophragmiaceae</taxon>
        <taxon>Austropuccinia</taxon>
    </lineage>
</organism>
<reference evidence="1" key="1">
    <citation type="submission" date="2021-03" db="EMBL/GenBank/DDBJ databases">
        <title>Draft genome sequence of rust myrtle Austropuccinia psidii MF-1, a brazilian biotype.</title>
        <authorList>
            <person name="Quecine M.C."/>
            <person name="Pachon D.M.R."/>
            <person name="Bonatelli M.L."/>
            <person name="Correr F.H."/>
            <person name="Franceschini L.M."/>
            <person name="Leite T.F."/>
            <person name="Margarido G.R.A."/>
            <person name="Almeida C.A."/>
            <person name="Ferrarezi J.A."/>
            <person name="Labate C.A."/>
        </authorList>
    </citation>
    <scope>NUCLEOTIDE SEQUENCE</scope>
    <source>
        <strain evidence="1">MF-1</strain>
    </source>
</reference>
<dbReference type="EMBL" id="AVOT02064453">
    <property type="protein sequence ID" value="MBW0556856.1"/>
    <property type="molecule type" value="Genomic_DNA"/>
</dbReference>
<comment type="caution">
    <text evidence="1">The sequence shown here is derived from an EMBL/GenBank/DDBJ whole genome shotgun (WGS) entry which is preliminary data.</text>
</comment>
<dbReference type="SUPFAM" id="SSF56672">
    <property type="entry name" value="DNA/RNA polymerases"/>
    <property type="match status" value="1"/>
</dbReference>